<evidence type="ECO:0000259" key="10">
    <source>
        <dbReference type="Pfam" id="PF24807"/>
    </source>
</evidence>
<proteinExistence type="inferred from homology"/>
<evidence type="ECO:0000256" key="8">
    <source>
        <dbReference type="SAM" id="MobiDB-lite"/>
    </source>
</evidence>
<feature type="region of interest" description="Disordered" evidence="8">
    <location>
        <begin position="16"/>
        <end position="93"/>
    </location>
</feature>
<dbReference type="SUPFAM" id="SSF50978">
    <property type="entry name" value="WD40 repeat-like"/>
    <property type="match status" value="1"/>
</dbReference>
<dbReference type="RefSeq" id="XP_006814817.1">
    <property type="nucleotide sequence ID" value="XM_006814754.1"/>
</dbReference>
<evidence type="ECO:0000256" key="1">
    <source>
        <dbReference type="ARBA" id="ARBA00006445"/>
    </source>
</evidence>
<dbReference type="PANTHER" id="PTHR19918:SF8">
    <property type="entry name" value="FI02843P"/>
    <property type="match status" value="1"/>
</dbReference>
<feature type="compositionally biased region" description="Polar residues" evidence="8">
    <location>
        <begin position="59"/>
        <end position="80"/>
    </location>
</feature>
<dbReference type="InterPro" id="IPR019775">
    <property type="entry name" value="WD40_repeat_CS"/>
</dbReference>
<dbReference type="PROSITE" id="PS00678">
    <property type="entry name" value="WD_REPEATS_1"/>
    <property type="match status" value="1"/>
</dbReference>
<feature type="domain" description="Anaphase-promoting complex subunit 4-like WD40" evidence="9">
    <location>
        <begin position="219"/>
        <end position="284"/>
    </location>
</feature>
<evidence type="ECO:0000259" key="9">
    <source>
        <dbReference type="Pfam" id="PF12894"/>
    </source>
</evidence>
<keyword evidence="11" id="KW-1185">Reference proteome</keyword>
<dbReference type="InterPro" id="IPR056150">
    <property type="entry name" value="WD40_CDC20-Fz"/>
</dbReference>
<dbReference type="Pfam" id="PF24807">
    <property type="entry name" value="WD40_CDC20-Fz"/>
    <property type="match status" value="1"/>
</dbReference>
<dbReference type="InterPro" id="IPR033010">
    <property type="entry name" value="Cdc20/Fizzy"/>
</dbReference>
<dbReference type="InterPro" id="IPR001680">
    <property type="entry name" value="WD40_rpt"/>
</dbReference>
<dbReference type="GeneID" id="100371402"/>
<sequence length="558" mass="61606">MAHFQFETSINELVRLNAPVGGPKPRWQRKQDERTGSDGCGNRLALPLSPSTTHRRPSASKTPSKSPHNSKSPLNSTTPKCKSPVADRFIPNRNNMDIDRSHFLLTRAPGEENDGASQKVLQNALNEGQPPDSKILSFKEKAPRAAEGYHNSLRVLYSTTATTNTTKAHSTRLIPTVPDRILDAPDLRNDFYLKLIDWGSKNVVAAALGCSVYLWSANSGTISHLSEVNEPDYISGVCWLPGWNVLAVGISNGTVEIWDVELQKCMRRMSGHAGRISSLSWNSNILSRHENLSDLNTPQFKKHYNSTLNSKITISEITMAIKKLKNNKSTAEDGIANEMLKWPSASGSIHNHDVRVAEHHVGSWVNHEQEVCGLAWSQSGEYLASGGNDNIINIWDASNMSGSPLYSFSHHMAAVKALSWCPWQQSVLASGAGIADRTIRFWNVNTGLCLNTIDTGSQVSGILWSQEYKELISGHGYSAYHLAIWKYPSMKKVADLKGHVSRILAMTQSPDEENVMTAGADETLQIWNCFKAKQKLNKSANAKTVPEAKLSMLARSIR</sequence>
<keyword evidence="2 7" id="KW-0853">WD repeat</keyword>
<protein>
    <submittedName>
        <fullName evidence="12">Cell division cycle protein 20 homolog</fullName>
    </submittedName>
</protein>
<evidence type="ECO:0000256" key="2">
    <source>
        <dbReference type="ARBA" id="ARBA00022574"/>
    </source>
</evidence>
<comment type="similarity">
    <text evidence="1">Belongs to the WD repeat CDC20/Fizzy family.</text>
</comment>
<feature type="domain" description="CDC20/Fizzy WD40" evidence="10">
    <location>
        <begin position="336"/>
        <end position="527"/>
    </location>
</feature>
<gene>
    <name evidence="12" type="primary">LOC100371402</name>
</gene>
<evidence type="ECO:0000313" key="11">
    <source>
        <dbReference type="Proteomes" id="UP000694865"/>
    </source>
</evidence>
<evidence type="ECO:0000256" key="4">
    <source>
        <dbReference type="ARBA" id="ARBA00022737"/>
    </source>
</evidence>
<evidence type="ECO:0000256" key="7">
    <source>
        <dbReference type="PROSITE-ProRule" id="PRU00221"/>
    </source>
</evidence>
<dbReference type="SMART" id="SM00320">
    <property type="entry name" value="WD40"/>
    <property type="match status" value="5"/>
</dbReference>
<dbReference type="PROSITE" id="PS50294">
    <property type="entry name" value="WD_REPEATS_REGION"/>
    <property type="match status" value="2"/>
</dbReference>
<feature type="repeat" description="WD" evidence="7">
    <location>
        <begin position="496"/>
        <end position="528"/>
    </location>
</feature>
<accession>A0ABM0M476</accession>
<feature type="repeat" description="WD" evidence="7">
    <location>
        <begin position="364"/>
        <end position="399"/>
    </location>
</feature>
<evidence type="ECO:0000256" key="3">
    <source>
        <dbReference type="ARBA" id="ARBA00022618"/>
    </source>
</evidence>
<dbReference type="PROSITE" id="PS50082">
    <property type="entry name" value="WD_REPEATS_2"/>
    <property type="match status" value="2"/>
</dbReference>
<dbReference type="GO" id="GO:0051301">
    <property type="term" value="P:cell division"/>
    <property type="evidence" value="ECO:0007669"/>
    <property type="project" value="UniProtKB-KW"/>
</dbReference>
<organism evidence="11 12">
    <name type="scientific">Saccoglossus kowalevskii</name>
    <name type="common">Acorn worm</name>
    <dbReference type="NCBI Taxonomy" id="10224"/>
    <lineage>
        <taxon>Eukaryota</taxon>
        <taxon>Metazoa</taxon>
        <taxon>Hemichordata</taxon>
        <taxon>Enteropneusta</taxon>
        <taxon>Harrimaniidae</taxon>
        <taxon>Saccoglossus</taxon>
    </lineage>
</organism>
<dbReference type="InterPro" id="IPR036322">
    <property type="entry name" value="WD40_repeat_dom_sf"/>
</dbReference>
<name>A0ABM0M476_SACKO</name>
<dbReference type="InterPro" id="IPR024977">
    <property type="entry name" value="Apc4-like_WD40_dom"/>
</dbReference>
<keyword evidence="5" id="KW-0498">Mitosis</keyword>
<keyword evidence="4" id="KW-0677">Repeat</keyword>
<reference evidence="12" key="1">
    <citation type="submission" date="2025-08" db="UniProtKB">
        <authorList>
            <consortium name="RefSeq"/>
        </authorList>
    </citation>
    <scope>IDENTIFICATION</scope>
    <source>
        <tissue evidence="12">Testes</tissue>
    </source>
</reference>
<evidence type="ECO:0000256" key="6">
    <source>
        <dbReference type="ARBA" id="ARBA00023306"/>
    </source>
</evidence>
<dbReference type="PANTHER" id="PTHR19918">
    <property type="entry name" value="CELL DIVISION CYCLE 20 CDC20 FIZZY -RELATED"/>
    <property type="match status" value="1"/>
</dbReference>
<evidence type="ECO:0000256" key="5">
    <source>
        <dbReference type="ARBA" id="ARBA00022776"/>
    </source>
</evidence>
<dbReference type="Proteomes" id="UP000694865">
    <property type="component" value="Unplaced"/>
</dbReference>
<dbReference type="InterPro" id="IPR015943">
    <property type="entry name" value="WD40/YVTN_repeat-like_dom_sf"/>
</dbReference>
<keyword evidence="6" id="KW-0131">Cell cycle</keyword>
<keyword evidence="3 12" id="KW-0132">Cell division</keyword>
<evidence type="ECO:0000313" key="12">
    <source>
        <dbReference type="RefSeq" id="XP_006814817.1"/>
    </source>
</evidence>
<dbReference type="Gene3D" id="2.130.10.10">
    <property type="entry name" value="YVTN repeat-like/Quinoprotein amine dehydrogenase"/>
    <property type="match status" value="2"/>
</dbReference>
<dbReference type="Pfam" id="PF12894">
    <property type="entry name" value="ANAPC4_WD40"/>
    <property type="match status" value="1"/>
</dbReference>